<evidence type="ECO:0000313" key="15">
    <source>
        <dbReference type="EMBL" id="SDU13664.1"/>
    </source>
</evidence>
<dbReference type="CDD" id="cd18774">
    <property type="entry name" value="PDC2_HK_sensor"/>
    <property type="match status" value="1"/>
</dbReference>
<dbReference type="Gene3D" id="3.30.70.270">
    <property type="match status" value="1"/>
</dbReference>
<dbReference type="PANTHER" id="PTHR44757:SF2">
    <property type="entry name" value="BIOFILM ARCHITECTURE MAINTENANCE PROTEIN MBAA"/>
    <property type="match status" value="1"/>
</dbReference>
<proteinExistence type="predicted"/>
<evidence type="ECO:0000256" key="5">
    <source>
        <dbReference type="ARBA" id="ARBA00022475"/>
    </source>
</evidence>
<evidence type="ECO:0000256" key="8">
    <source>
        <dbReference type="ARBA" id="ARBA00022989"/>
    </source>
</evidence>
<evidence type="ECO:0000256" key="6">
    <source>
        <dbReference type="ARBA" id="ARBA00022636"/>
    </source>
</evidence>
<keyword evidence="9 12" id="KW-0472">Membrane</keyword>
<dbReference type="Gene3D" id="3.30.450.20">
    <property type="entry name" value="PAS domain"/>
    <property type="match status" value="2"/>
</dbReference>
<dbReference type="EMBL" id="LT629780">
    <property type="protein sequence ID" value="SDU13664.1"/>
    <property type="molecule type" value="Genomic_DNA"/>
</dbReference>
<keyword evidence="16" id="KW-1185">Reference proteome</keyword>
<evidence type="ECO:0000313" key="16">
    <source>
        <dbReference type="Proteomes" id="UP000243063"/>
    </source>
</evidence>
<dbReference type="FunFam" id="3.30.70.270:FF:000001">
    <property type="entry name" value="Diguanylate cyclase domain protein"/>
    <property type="match status" value="1"/>
</dbReference>
<evidence type="ECO:0000259" key="13">
    <source>
        <dbReference type="PROSITE" id="PS50883"/>
    </source>
</evidence>
<keyword evidence="5" id="KW-1003">Cell membrane</keyword>
<dbReference type="SUPFAM" id="SSF141868">
    <property type="entry name" value="EAL domain-like"/>
    <property type="match status" value="1"/>
</dbReference>
<dbReference type="InterPro" id="IPR004010">
    <property type="entry name" value="Double_Cache_2"/>
</dbReference>
<gene>
    <name evidence="15" type="ORF">SAMN05216580_1546</name>
</gene>
<keyword evidence="7 12" id="KW-0812">Transmembrane</keyword>
<dbReference type="AlphaFoldDB" id="A0A1H2G238"/>
<dbReference type="FunFam" id="3.20.20.450:FF:000001">
    <property type="entry name" value="Cyclic di-GMP phosphodiesterase yahA"/>
    <property type="match status" value="1"/>
</dbReference>
<evidence type="ECO:0000256" key="9">
    <source>
        <dbReference type="ARBA" id="ARBA00023136"/>
    </source>
</evidence>
<evidence type="ECO:0000256" key="11">
    <source>
        <dbReference type="SAM" id="MobiDB-lite"/>
    </source>
</evidence>
<dbReference type="GO" id="GO:0071111">
    <property type="term" value="F:cyclic-guanylate-specific phosphodiesterase activity"/>
    <property type="evidence" value="ECO:0007669"/>
    <property type="project" value="UniProtKB-EC"/>
</dbReference>
<keyword evidence="8 12" id="KW-1133">Transmembrane helix</keyword>
<dbReference type="EC" id="3.1.4.52" evidence="4"/>
<dbReference type="CDD" id="cd01948">
    <property type="entry name" value="EAL"/>
    <property type="match status" value="1"/>
</dbReference>
<evidence type="ECO:0000259" key="14">
    <source>
        <dbReference type="PROSITE" id="PS50887"/>
    </source>
</evidence>
<feature type="transmembrane region" description="Helical" evidence="12">
    <location>
        <begin position="12"/>
        <end position="33"/>
    </location>
</feature>
<evidence type="ECO:0000256" key="4">
    <source>
        <dbReference type="ARBA" id="ARBA00012282"/>
    </source>
</evidence>
<evidence type="ECO:0000256" key="12">
    <source>
        <dbReference type="SAM" id="Phobius"/>
    </source>
</evidence>
<feature type="domain" description="EAL" evidence="13">
    <location>
        <begin position="568"/>
        <end position="822"/>
    </location>
</feature>
<dbReference type="STRING" id="1245526.SAMN05216580_1546"/>
<dbReference type="SUPFAM" id="SSF55073">
    <property type="entry name" value="Nucleotide cyclase"/>
    <property type="match status" value="1"/>
</dbReference>
<sequence length="844" mass="93706">MAMTETTLLRLQFLGMLALVLILTLGLGTYFTLHQTHSYREESATLEATILGEQQARLASSLDTLHDQLQQIRASTEAVLKRDIRQQVDQALQIAHAIHAREQGRRPEEEIRQLIVETLRPLRFYDGRGYFFIDDLAGNCVLLPTAPEREGSSLLDNRDDNGHYIMRGLLDAVANPEGRGFSRYRWYAPENPQAMADKIAYVRLFEPFGWLIGTGEYLSTIERELQQQALEQLRATRIGLDGYVAVIHRDGRVLLSPSNPAAEGRHYSELPPAEQAVIRAILDASAAGGGFTRYDWHERNDSELKPRLAMVSNQEDWNWVLVTSLSLDELHVSLAKRQERLEENMRSGLLTTAAALVLALALALAFALLIKRWLTRRFDQYHADIAASNDRLRVWAESDPLTQLPNRTLLRSRLDGAILNAQREDSKLALLFIDLDRFKNINDSLGHAIGDNLLIEVSRRLAGAVRTSDTVSRLGGDEFVVLVEHLQQAEQAAQVADKLLQATNGQYDIAGHELAVTLSIGIALYPSDGSDAETLLKNADAAMYHAKALGRNNYQFFTAAMNARVREHLEVENRLRQALSRSELTLHYQPQFDLASGALVGCEALMRWHNPILGQVSPDKFIGVAEDSGLILHLGEWALFESCRQVMDWEHQGLPGLNVAVNVSAVQFRHADLPAQVQAALEQSGLPAERLELELTESVLAENREQVRITLDRLKQLGVRLAMDDFGTGYSSLSYLKHFKLDTLKIDRAFISDLPGCDDHAALAVAIIGMAEALGMTCIAEGIENADQHDFLRWHGCAVGQGFLFSRPLSAPDMAALLERRGEAAPHGAPAAALRPAAAVADRD</sequence>
<dbReference type="Gene3D" id="3.20.20.450">
    <property type="entry name" value="EAL domain"/>
    <property type="match status" value="1"/>
</dbReference>
<dbReference type="PROSITE" id="PS50883">
    <property type="entry name" value="EAL"/>
    <property type="match status" value="1"/>
</dbReference>
<dbReference type="NCBIfam" id="TIGR00254">
    <property type="entry name" value="GGDEF"/>
    <property type="match status" value="1"/>
</dbReference>
<dbReference type="InterPro" id="IPR029787">
    <property type="entry name" value="Nucleotide_cyclase"/>
</dbReference>
<comment type="subcellular location">
    <subcellularLocation>
        <location evidence="2">Cell inner membrane</location>
    </subcellularLocation>
    <subcellularLocation>
        <location evidence="3">Cell membrane</location>
        <topology evidence="3">Multi-pass membrane protein</topology>
    </subcellularLocation>
</comment>
<evidence type="ECO:0000256" key="3">
    <source>
        <dbReference type="ARBA" id="ARBA00004651"/>
    </source>
</evidence>
<dbReference type="SMART" id="SM01049">
    <property type="entry name" value="Cache_2"/>
    <property type="match status" value="2"/>
</dbReference>
<dbReference type="InterPro" id="IPR043128">
    <property type="entry name" value="Rev_trsase/Diguanyl_cyclase"/>
</dbReference>
<comment type="cofactor">
    <cofactor evidence="1">
        <name>Mg(2+)</name>
        <dbReference type="ChEBI" id="CHEBI:18420"/>
    </cofactor>
</comment>
<dbReference type="Pfam" id="PF08269">
    <property type="entry name" value="dCache_2"/>
    <property type="match status" value="1"/>
</dbReference>
<dbReference type="Pfam" id="PF00563">
    <property type="entry name" value="EAL"/>
    <property type="match status" value="1"/>
</dbReference>
<dbReference type="SMART" id="SM00267">
    <property type="entry name" value="GGDEF"/>
    <property type="match status" value="1"/>
</dbReference>
<feature type="region of interest" description="Disordered" evidence="11">
    <location>
        <begin position="825"/>
        <end position="844"/>
    </location>
</feature>
<evidence type="ECO:0000256" key="10">
    <source>
        <dbReference type="ARBA" id="ARBA00051114"/>
    </source>
</evidence>
<protein>
    <recommendedName>
        <fullName evidence="4">cyclic-guanylate-specific phosphodiesterase</fullName>
        <ecNumber evidence="4">3.1.4.52</ecNumber>
    </recommendedName>
</protein>
<evidence type="ECO:0000256" key="1">
    <source>
        <dbReference type="ARBA" id="ARBA00001946"/>
    </source>
</evidence>
<keyword evidence="6" id="KW-0973">c-di-GMP</keyword>
<dbReference type="InterPro" id="IPR001633">
    <property type="entry name" value="EAL_dom"/>
</dbReference>
<feature type="transmembrane region" description="Helical" evidence="12">
    <location>
        <begin position="347"/>
        <end position="370"/>
    </location>
</feature>
<dbReference type="Proteomes" id="UP000243063">
    <property type="component" value="Chromosome I"/>
</dbReference>
<dbReference type="PANTHER" id="PTHR44757">
    <property type="entry name" value="DIGUANYLATE CYCLASE DGCP"/>
    <property type="match status" value="1"/>
</dbReference>
<evidence type="ECO:0000256" key="2">
    <source>
        <dbReference type="ARBA" id="ARBA00004533"/>
    </source>
</evidence>
<accession>A0A1H2G238</accession>
<dbReference type="SMART" id="SM00052">
    <property type="entry name" value="EAL"/>
    <property type="match status" value="1"/>
</dbReference>
<dbReference type="GO" id="GO:0071732">
    <property type="term" value="P:cellular response to nitric oxide"/>
    <property type="evidence" value="ECO:0007669"/>
    <property type="project" value="UniProtKB-ARBA"/>
</dbReference>
<dbReference type="InterPro" id="IPR035919">
    <property type="entry name" value="EAL_sf"/>
</dbReference>
<dbReference type="GO" id="GO:0005886">
    <property type="term" value="C:plasma membrane"/>
    <property type="evidence" value="ECO:0007669"/>
    <property type="project" value="UniProtKB-SubCell"/>
</dbReference>
<evidence type="ECO:0000256" key="7">
    <source>
        <dbReference type="ARBA" id="ARBA00022692"/>
    </source>
</evidence>
<dbReference type="PROSITE" id="PS50887">
    <property type="entry name" value="GGDEF"/>
    <property type="match status" value="1"/>
</dbReference>
<comment type="catalytic activity">
    <reaction evidence="10">
        <text>3',3'-c-di-GMP + H2O = 5'-phosphoguanylyl(3'-&gt;5')guanosine + H(+)</text>
        <dbReference type="Rhea" id="RHEA:24902"/>
        <dbReference type="ChEBI" id="CHEBI:15377"/>
        <dbReference type="ChEBI" id="CHEBI:15378"/>
        <dbReference type="ChEBI" id="CHEBI:58754"/>
        <dbReference type="ChEBI" id="CHEBI:58805"/>
        <dbReference type="EC" id="3.1.4.52"/>
    </reaction>
    <physiologicalReaction direction="left-to-right" evidence="10">
        <dbReference type="Rhea" id="RHEA:24903"/>
    </physiologicalReaction>
</comment>
<dbReference type="RefSeq" id="WP_090213369.1">
    <property type="nucleotide sequence ID" value="NZ_LT629780.1"/>
</dbReference>
<feature type="domain" description="GGDEF" evidence="14">
    <location>
        <begin position="426"/>
        <end position="559"/>
    </location>
</feature>
<reference evidence="16" key="1">
    <citation type="submission" date="2016-10" db="EMBL/GenBank/DDBJ databases">
        <authorList>
            <person name="Varghese N."/>
            <person name="Submissions S."/>
        </authorList>
    </citation>
    <scope>NUCLEOTIDE SEQUENCE [LARGE SCALE GENOMIC DNA]</scope>
    <source>
        <strain evidence="16">CCTCC 2012022</strain>
    </source>
</reference>
<name>A0A1H2G238_9GAMM</name>
<dbReference type="Pfam" id="PF00990">
    <property type="entry name" value="GGDEF"/>
    <property type="match status" value="1"/>
</dbReference>
<dbReference type="OrthoDB" id="9804951at2"/>
<dbReference type="InterPro" id="IPR000160">
    <property type="entry name" value="GGDEF_dom"/>
</dbReference>
<organism evidence="15 16">
    <name type="scientific">Geopseudomonas guangdongensis</name>
    <dbReference type="NCBI Taxonomy" id="1245526"/>
    <lineage>
        <taxon>Bacteria</taxon>
        <taxon>Pseudomonadati</taxon>
        <taxon>Pseudomonadota</taxon>
        <taxon>Gammaproteobacteria</taxon>
        <taxon>Pseudomonadales</taxon>
        <taxon>Pseudomonadaceae</taxon>
        <taxon>Geopseudomonas</taxon>
    </lineage>
</organism>
<dbReference type="CDD" id="cd01949">
    <property type="entry name" value="GGDEF"/>
    <property type="match status" value="1"/>
</dbReference>
<dbReference type="InterPro" id="IPR052155">
    <property type="entry name" value="Biofilm_reg_signaling"/>
</dbReference>
<dbReference type="InterPro" id="IPR033480">
    <property type="entry name" value="sCache_2"/>
</dbReference>